<keyword evidence="3 13" id="KW-0716">Sensory transduction</keyword>
<dbReference type="GO" id="GO:0005886">
    <property type="term" value="C:plasma membrane"/>
    <property type="evidence" value="ECO:0007669"/>
    <property type="project" value="UniProtKB-SubCell"/>
</dbReference>
<feature type="transmembrane region" description="Helical" evidence="13">
    <location>
        <begin position="170"/>
        <end position="192"/>
    </location>
</feature>
<comment type="similarity">
    <text evidence="11">Belongs to the insect chemoreceptor superfamily. Heteromeric odorant receptor channel (TC 1.A.69) family. Or2a subfamily.</text>
</comment>
<evidence type="ECO:0000256" key="8">
    <source>
        <dbReference type="ARBA" id="ARBA00023170"/>
    </source>
</evidence>
<evidence type="ECO:0000256" key="12">
    <source>
        <dbReference type="ARBA" id="ARBA00038679"/>
    </source>
</evidence>
<keyword evidence="5 13" id="KW-0552">Olfaction</keyword>
<keyword evidence="2" id="KW-1003">Cell membrane</keyword>
<evidence type="ECO:0000256" key="6">
    <source>
        <dbReference type="ARBA" id="ARBA00022989"/>
    </source>
</evidence>
<dbReference type="GO" id="GO:0004984">
    <property type="term" value="F:olfactory receptor activity"/>
    <property type="evidence" value="ECO:0007669"/>
    <property type="project" value="InterPro"/>
</dbReference>
<evidence type="ECO:0000256" key="9">
    <source>
        <dbReference type="ARBA" id="ARBA00023224"/>
    </source>
</evidence>
<reference evidence="14" key="1">
    <citation type="submission" date="2018-09" db="EMBL/GenBank/DDBJ databases">
        <title>Identification and expression analysis of chemosensory genes in citrus fruit fly Bactrocera minax.</title>
        <authorList>
            <person name="Lu Y."/>
            <person name="Yu T."/>
            <person name="Cheng J."/>
        </authorList>
    </citation>
    <scope>NUCLEOTIDE SEQUENCE</scope>
    <source>
        <strain evidence="14">Bmi007416</strain>
    </source>
</reference>
<dbReference type="GO" id="GO:0007165">
    <property type="term" value="P:signal transduction"/>
    <property type="evidence" value="ECO:0007669"/>
    <property type="project" value="UniProtKB-KW"/>
</dbReference>
<evidence type="ECO:0000256" key="1">
    <source>
        <dbReference type="ARBA" id="ARBA00004651"/>
    </source>
</evidence>
<dbReference type="InterPro" id="IPR004117">
    <property type="entry name" value="7tm6_olfct_rcpt"/>
</dbReference>
<organism evidence="14">
    <name type="scientific">Bactrocera minax</name>
    <name type="common">Chinese citrus fly</name>
    <dbReference type="NCBI Taxonomy" id="104690"/>
    <lineage>
        <taxon>Eukaryota</taxon>
        <taxon>Metazoa</taxon>
        <taxon>Ecdysozoa</taxon>
        <taxon>Arthropoda</taxon>
        <taxon>Hexapoda</taxon>
        <taxon>Insecta</taxon>
        <taxon>Pterygota</taxon>
        <taxon>Neoptera</taxon>
        <taxon>Endopterygota</taxon>
        <taxon>Diptera</taxon>
        <taxon>Brachycera</taxon>
        <taxon>Muscomorpha</taxon>
        <taxon>Tephritoidea</taxon>
        <taxon>Tephritidae</taxon>
        <taxon>Bactrocera</taxon>
        <taxon>Tetradacus</taxon>
    </lineage>
</organism>
<keyword evidence="4 13" id="KW-0812">Transmembrane</keyword>
<protein>
    <recommendedName>
        <fullName evidence="13">Odorant receptor</fullName>
    </recommendedName>
</protein>
<sequence length="403" mass="46434">MVHREHDNISGGRGVITVLKLLGLWHYEGAMRIPYILFSGLLHSICTIPYTIMMCLDVLQATDLKKFTNTMYMTLTELCLVVKLVNVWCYSRLLVDFFAAFEHDKLYQLQDVEERLNWRRPQRNFARVVFIYITVSFSAMVSAFIGVLYREDYELPYPYAPPFDWRTPRGYWYAYFYELLAMPITGLSNCAFDMIQSYMLLQLSLCFKLISARLACMGALQEDGASSGFCEVKFHREFVDIVNLIMTLQIFLPCYCGNEIIQHSGSLNNAIYSTEWFRCSPRMRKYLIIYMEMLQRPVCVRAGNFFEISLDTVAIYPACVRAGTEVRNVQRVACATNHGQTIKATMTYELPGFPCIFAQPLLTLDHLMTVLARDRVGPLRLHTGANVLHSRHGIINALRKVIN</sequence>
<feature type="transmembrane region" description="Helical" evidence="13">
    <location>
        <begin position="125"/>
        <end position="150"/>
    </location>
</feature>
<feature type="transmembrane region" description="Helical" evidence="13">
    <location>
        <begin position="33"/>
        <end position="56"/>
    </location>
</feature>
<evidence type="ECO:0000313" key="14">
    <source>
        <dbReference type="EMBL" id="AYN70705.1"/>
    </source>
</evidence>
<proteinExistence type="evidence at transcript level"/>
<comment type="caution">
    <text evidence="13">Lacks conserved residue(s) required for the propagation of feature annotation.</text>
</comment>
<evidence type="ECO:0000256" key="7">
    <source>
        <dbReference type="ARBA" id="ARBA00023136"/>
    </source>
</evidence>
<evidence type="ECO:0000256" key="4">
    <source>
        <dbReference type="ARBA" id="ARBA00022692"/>
    </source>
</evidence>
<comment type="subcellular location">
    <subcellularLocation>
        <location evidence="1 13">Cell membrane</location>
        <topology evidence="1 13">Multi-pass membrane protein</topology>
    </subcellularLocation>
</comment>
<evidence type="ECO:0000256" key="2">
    <source>
        <dbReference type="ARBA" id="ARBA00022475"/>
    </source>
</evidence>
<name>A0A3G2LEN6_9MUSC</name>
<evidence type="ECO:0000256" key="3">
    <source>
        <dbReference type="ARBA" id="ARBA00022606"/>
    </source>
</evidence>
<evidence type="ECO:0000256" key="13">
    <source>
        <dbReference type="RuleBase" id="RU351113"/>
    </source>
</evidence>
<dbReference type="Pfam" id="PF02949">
    <property type="entry name" value="7tm_6"/>
    <property type="match status" value="2"/>
</dbReference>
<dbReference type="PANTHER" id="PTHR21137:SF37">
    <property type="entry name" value="ODORANT RECEPTOR 46A, ISOFORM B-RELATED"/>
    <property type="match status" value="1"/>
</dbReference>
<accession>A0A3G2LEN6</accession>
<evidence type="ECO:0000256" key="5">
    <source>
        <dbReference type="ARBA" id="ARBA00022725"/>
    </source>
</evidence>
<keyword evidence="8 13" id="KW-0675">Receptor</keyword>
<comment type="function">
    <text evidence="10">Odorant receptor which mediates acceptance or avoidance behavior, depending on its substrates. The odorant receptor repertoire encodes a large collection of odor stimuli that vary widely in identity, intensity, and duration. May form a complex with Orco to form odorant-sensing units, providing sensitive and prolonged odorant signaling and calcium permeability.</text>
</comment>
<keyword evidence="9 13" id="KW-0807">Transducer</keyword>
<keyword evidence="7 13" id="KW-0472">Membrane</keyword>
<dbReference type="AlphaFoldDB" id="A0A3G2LEN6"/>
<comment type="subunit">
    <text evidence="12">Interacts with Orco. Complexes exist early in the endomembrane system in olfactory sensory neurons (OSNs), coupling these complexes to the conserved ciliary trafficking pathway.</text>
</comment>
<evidence type="ECO:0000256" key="11">
    <source>
        <dbReference type="ARBA" id="ARBA00037946"/>
    </source>
</evidence>
<dbReference type="GO" id="GO:0005549">
    <property type="term" value="F:odorant binding"/>
    <property type="evidence" value="ECO:0007669"/>
    <property type="project" value="InterPro"/>
</dbReference>
<evidence type="ECO:0000256" key="10">
    <source>
        <dbReference type="ARBA" id="ARBA00037764"/>
    </source>
</evidence>
<gene>
    <name evidence="14" type="primary">OR9</name>
</gene>
<dbReference type="PANTHER" id="PTHR21137">
    <property type="entry name" value="ODORANT RECEPTOR"/>
    <property type="match status" value="1"/>
</dbReference>
<dbReference type="EMBL" id="MH937290">
    <property type="protein sequence ID" value="AYN70705.1"/>
    <property type="molecule type" value="mRNA"/>
</dbReference>
<keyword evidence="6 13" id="KW-1133">Transmembrane helix</keyword>